<dbReference type="EMBL" id="JRZE01000003">
    <property type="protein sequence ID" value="KHF44662.1"/>
    <property type="molecule type" value="Genomic_DNA"/>
</dbReference>
<dbReference type="AlphaFoldDB" id="A0A837DBB4"/>
<feature type="transmembrane region" description="Helical" evidence="1">
    <location>
        <begin position="86"/>
        <end position="105"/>
    </location>
</feature>
<protein>
    <submittedName>
        <fullName evidence="2">Uncharacterized protein</fullName>
    </submittedName>
</protein>
<evidence type="ECO:0000256" key="1">
    <source>
        <dbReference type="SAM" id="Phobius"/>
    </source>
</evidence>
<keyword evidence="1" id="KW-0812">Transmembrane</keyword>
<proteinExistence type="predicted"/>
<feature type="transmembrane region" description="Helical" evidence="1">
    <location>
        <begin position="168"/>
        <end position="190"/>
    </location>
</feature>
<evidence type="ECO:0000313" key="3">
    <source>
        <dbReference type="Proteomes" id="UP000030848"/>
    </source>
</evidence>
<feature type="transmembrane region" description="Helical" evidence="1">
    <location>
        <begin position="210"/>
        <end position="228"/>
    </location>
</feature>
<keyword evidence="1" id="KW-0472">Membrane</keyword>
<keyword evidence="1" id="KW-1133">Transmembrane helix</keyword>
<sequence>MMTQLLRVARIQFINAGLTLILPVVILALALLATILIFFVIGDSVPEEGGVGGGLVSVYVTMLIVHLQTMTQMFPFAVGLSVTRRVFFGATTLIIVGQSVLYGALFTLCKYIERATDGWGVNLIFFELPFLQHDNVFAQFLAYTVPMLAMTFFGLWIGIVFKRWGQYGVWAFVISLGALAVGAVVVVTWQEWWSRIGVFLTDHPPLALQAGYPLVIALVFAGAAYLTTRRAVP</sequence>
<comment type="caution">
    <text evidence="2">The sequence shown here is derived from an EMBL/GenBank/DDBJ whole genome shotgun (WGS) entry which is preliminary data.</text>
</comment>
<reference evidence="2 3" key="1">
    <citation type="submission" date="2014-10" db="EMBL/GenBank/DDBJ databases">
        <title>Genome sequence of Micropolyspora internatus JCM3315.</title>
        <authorList>
            <person name="Shin S.-K."/>
            <person name="Yi H."/>
        </authorList>
    </citation>
    <scope>NUCLEOTIDE SEQUENCE [LARGE SCALE GENOMIC DNA]</scope>
    <source>
        <strain evidence="2 3">JCM 3315</strain>
    </source>
</reference>
<gene>
    <name evidence="2" type="ORF">MINT15_15440</name>
</gene>
<feature type="transmembrane region" description="Helical" evidence="1">
    <location>
        <begin position="140"/>
        <end position="161"/>
    </location>
</feature>
<evidence type="ECO:0000313" key="2">
    <source>
        <dbReference type="EMBL" id="KHF44662.1"/>
    </source>
</evidence>
<dbReference type="Proteomes" id="UP000030848">
    <property type="component" value="Unassembled WGS sequence"/>
</dbReference>
<name>A0A837DBB4_9PSEU</name>
<organism evidence="2 3">
    <name type="scientific">Saccharomonospora viridis</name>
    <dbReference type="NCBI Taxonomy" id="1852"/>
    <lineage>
        <taxon>Bacteria</taxon>
        <taxon>Bacillati</taxon>
        <taxon>Actinomycetota</taxon>
        <taxon>Actinomycetes</taxon>
        <taxon>Pseudonocardiales</taxon>
        <taxon>Pseudonocardiaceae</taxon>
        <taxon>Saccharomonospora</taxon>
    </lineage>
</organism>
<accession>A0A837DBB4</accession>
<feature type="transmembrane region" description="Helical" evidence="1">
    <location>
        <begin position="20"/>
        <end position="41"/>
    </location>
</feature>
<feature type="transmembrane region" description="Helical" evidence="1">
    <location>
        <begin position="53"/>
        <end position="74"/>
    </location>
</feature>